<evidence type="ECO:0000259" key="4">
    <source>
        <dbReference type="Pfam" id="PF14420"/>
    </source>
</evidence>
<dbReference type="InterPro" id="IPR002110">
    <property type="entry name" value="Ankyrin_rpt"/>
</dbReference>
<dbReference type="PANTHER" id="PTHR24198:SF165">
    <property type="entry name" value="ANKYRIN REPEAT-CONTAINING PROTEIN-RELATED"/>
    <property type="match status" value="1"/>
</dbReference>
<dbReference type="AlphaFoldDB" id="A0A8K0RKE4"/>
<keyword evidence="1" id="KW-0677">Repeat</keyword>
<protein>
    <submittedName>
        <fullName evidence="5">Ankyrin repeat-containing domain protein</fullName>
    </submittedName>
</protein>
<proteinExistence type="predicted"/>
<evidence type="ECO:0000256" key="2">
    <source>
        <dbReference type="ARBA" id="ARBA00023043"/>
    </source>
</evidence>
<name>A0A8K0RKE4_9PLEO</name>
<keyword evidence="2 3" id="KW-0040">ANK repeat</keyword>
<dbReference type="Proteomes" id="UP000813461">
    <property type="component" value="Unassembled WGS sequence"/>
</dbReference>
<feature type="repeat" description="ANK" evidence="3">
    <location>
        <begin position="922"/>
        <end position="954"/>
    </location>
</feature>
<dbReference type="PRINTS" id="PR01415">
    <property type="entry name" value="ANKYRIN"/>
</dbReference>
<dbReference type="OrthoDB" id="539213at2759"/>
<evidence type="ECO:0000313" key="5">
    <source>
        <dbReference type="EMBL" id="KAH7095457.1"/>
    </source>
</evidence>
<dbReference type="PROSITE" id="PS50088">
    <property type="entry name" value="ANK_REPEAT"/>
    <property type="match status" value="8"/>
</dbReference>
<comment type="caution">
    <text evidence="5">The sequence shown here is derived from an EMBL/GenBank/DDBJ whole genome shotgun (WGS) entry which is preliminary data.</text>
</comment>
<sequence length="1163" mass="127816">MSNLPEAEWNRHKEHIRQLYCIEQKGLQCVREEMKHCHGFDTTKSQYEKYFKRWKFRKSLSKKEWTPVRHKILARKREGKESDVYLEGVLMPAKKVKRGIGRYQQTRCGMNSTGYDHVSELQTPDGVTIATPIPSGSSSTLFEDLLISQYFASLLYQVSPQGRNTVYPASYPGATAVLSMHFTNTPELLVLPHWPSKEGPTSRPRSAIGTITADLRNDAGEHFRRDLELLRTLPENTEAFKSLQSMIFLASNNFLNSADFSIRSNIIDWLREEKNASLLRRLLSVGGPTAESTLEALYPFALEGQSTNIIKIFIDLGCDPNYSYIPTLDPYAETATTALGSACAAQNFELVCLLLAAGADPNKLSKHPGDDYDDELPREEDERSSALQLVETLMQSGALVHNLSSKCHIPLAEAIRQNDESVVRFLLSKGADVNLKDGFDKLPLGIAIRHFDDGFALRHFDDNPEMLMSKRFSIVRLLLSAGADLNSVSDHSFDYDHCGEYRSFLPFDNAAWTGCLPLLELLHTAGARPGRFALTSAIDGKDEDVVKFTLQAITRCHDSEAQKSALVQAVQSTDSEMFRFLFESSTNRYDSNTLSLAVQKAIPWKNYQTIQQLLLAGRRDTHFAEKLKPAAKAAILSGDLEILELLLSAGVKVSFNLLVAAFESSHESIIKRLFVLRPLQYVNERAEESEDDERSSFSRRNCECGEARAHRKKMPLLAAAAGFGNYEMVKHLLEEGAIFHGTLALLFAVRKRKVEMVAVLLEAGSPVNHGACDGKTVMTPLQAAVQTRQPSLVRMLLDNGADPEVSPLSSKSHGIQQKHNDFFDKTEPPLHIAVKQGDSEIAMMLLQAGADINNPQAKVWRCSALALAIRGNNQQMLDLVVAQGADMLDSSALVQAVEQQNFRLARTLAFRSRDGCKHRGNFGYEALCKAIWQGSTDMVKLLLSAGINPNLSSRAETALGAAINQIGGPATDMVGMLLQAGADPNGQFITSYPRDGPRTALVAAAGLGDVSIVTVLLKYGADPNANPKGVISRSPLQAACEAGKRAVVQLLLDHGADVNAPPAWRNGGTALQFAAMNGNPEIVLMLLKCGADFDASAARLNGRTALEGAAENGRLDTVKLLLNAGVSIRGPYEGQYYRAIQFARKKGYLPIVRELVAMAEPSL</sequence>
<dbReference type="PANTHER" id="PTHR24198">
    <property type="entry name" value="ANKYRIN REPEAT AND PROTEIN KINASE DOMAIN-CONTAINING PROTEIN"/>
    <property type="match status" value="1"/>
</dbReference>
<feature type="repeat" description="ANK" evidence="3">
    <location>
        <begin position="996"/>
        <end position="1028"/>
    </location>
</feature>
<feature type="repeat" description="ANK" evidence="3">
    <location>
        <begin position="776"/>
        <end position="808"/>
    </location>
</feature>
<feature type="repeat" description="ANK" evidence="3">
    <location>
        <begin position="406"/>
        <end position="438"/>
    </location>
</feature>
<keyword evidence="6" id="KW-1185">Reference proteome</keyword>
<feature type="repeat" description="ANK" evidence="3">
    <location>
        <begin position="1101"/>
        <end position="1128"/>
    </location>
</feature>
<reference evidence="5" key="1">
    <citation type="journal article" date="2021" name="Nat. Commun.">
        <title>Genetic determinants of endophytism in the Arabidopsis root mycobiome.</title>
        <authorList>
            <person name="Mesny F."/>
            <person name="Miyauchi S."/>
            <person name="Thiergart T."/>
            <person name="Pickel B."/>
            <person name="Atanasova L."/>
            <person name="Karlsson M."/>
            <person name="Huettel B."/>
            <person name="Barry K.W."/>
            <person name="Haridas S."/>
            <person name="Chen C."/>
            <person name="Bauer D."/>
            <person name="Andreopoulos W."/>
            <person name="Pangilinan J."/>
            <person name="LaButti K."/>
            <person name="Riley R."/>
            <person name="Lipzen A."/>
            <person name="Clum A."/>
            <person name="Drula E."/>
            <person name="Henrissat B."/>
            <person name="Kohler A."/>
            <person name="Grigoriev I.V."/>
            <person name="Martin F.M."/>
            <person name="Hacquard S."/>
        </authorList>
    </citation>
    <scope>NUCLEOTIDE SEQUENCE</scope>
    <source>
        <strain evidence="5">MPI-SDFR-AT-0120</strain>
    </source>
</reference>
<dbReference type="Gene3D" id="1.25.40.20">
    <property type="entry name" value="Ankyrin repeat-containing domain"/>
    <property type="match status" value="5"/>
</dbReference>
<dbReference type="SUPFAM" id="SSF48403">
    <property type="entry name" value="Ankyrin repeat"/>
    <property type="match status" value="3"/>
</dbReference>
<evidence type="ECO:0000256" key="3">
    <source>
        <dbReference type="PROSITE-ProRule" id="PRU00023"/>
    </source>
</evidence>
<dbReference type="PROSITE" id="PS50297">
    <property type="entry name" value="ANK_REP_REGION"/>
    <property type="match status" value="7"/>
</dbReference>
<dbReference type="Pfam" id="PF14420">
    <property type="entry name" value="Clr5"/>
    <property type="match status" value="1"/>
</dbReference>
<accession>A0A8K0RKE4</accession>
<organism evidence="5 6">
    <name type="scientific">Paraphoma chrysanthemicola</name>
    <dbReference type="NCBI Taxonomy" id="798071"/>
    <lineage>
        <taxon>Eukaryota</taxon>
        <taxon>Fungi</taxon>
        <taxon>Dikarya</taxon>
        <taxon>Ascomycota</taxon>
        <taxon>Pezizomycotina</taxon>
        <taxon>Dothideomycetes</taxon>
        <taxon>Pleosporomycetidae</taxon>
        <taxon>Pleosporales</taxon>
        <taxon>Pleosporineae</taxon>
        <taxon>Phaeosphaeriaceae</taxon>
        <taxon>Paraphoma</taxon>
    </lineage>
</organism>
<dbReference type="InterPro" id="IPR025676">
    <property type="entry name" value="Clr5_dom"/>
</dbReference>
<feature type="repeat" description="ANK" evidence="3">
    <location>
        <begin position="1066"/>
        <end position="1098"/>
    </location>
</feature>
<dbReference type="Pfam" id="PF00023">
    <property type="entry name" value="Ank"/>
    <property type="match status" value="2"/>
</dbReference>
<evidence type="ECO:0000256" key="1">
    <source>
        <dbReference type="ARBA" id="ARBA00022737"/>
    </source>
</evidence>
<dbReference type="EMBL" id="JAGMVJ010000001">
    <property type="protein sequence ID" value="KAH7095457.1"/>
    <property type="molecule type" value="Genomic_DNA"/>
</dbReference>
<dbReference type="SMART" id="SM00248">
    <property type="entry name" value="ANK"/>
    <property type="match status" value="17"/>
</dbReference>
<evidence type="ECO:0000313" key="6">
    <source>
        <dbReference type="Proteomes" id="UP000813461"/>
    </source>
</evidence>
<dbReference type="Pfam" id="PF12796">
    <property type="entry name" value="Ank_2"/>
    <property type="match status" value="4"/>
</dbReference>
<feature type="repeat" description="ANK" evidence="3">
    <location>
        <begin position="1031"/>
        <end position="1063"/>
    </location>
</feature>
<feature type="repeat" description="ANK" evidence="3">
    <location>
        <begin position="825"/>
        <end position="857"/>
    </location>
</feature>
<feature type="domain" description="Clr5" evidence="4">
    <location>
        <begin position="6"/>
        <end position="58"/>
    </location>
</feature>
<gene>
    <name evidence="5" type="ORF">FB567DRAFT_601351</name>
</gene>
<dbReference type="InterPro" id="IPR036770">
    <property type="entry name" value="Ankyrin_rpt-contain_sf"/>
</dbReference>